<dbReference type="EMBL" id="JAUSXV010000001">
    <property type="protein sequence ID" value="MDQ0646092.1"/>
    <property type="molecule type" value="Genomic_DNA"/>
</dbReference>
<dbReference type="InterPro" id="IPR050492">
    <property type="entry name" value="Bact_metal-bind_prot9"/>
</dbReference>
<feature type="compositionally biased region" description="Basic and acidic residues" evidence="5">
    <location>
        <begin position="127"/>
        <end position="165"/>
    </location>
</feature>
<keyword evidence="8" id="KW-1185">Reference proteome</keyword>
<dbReference type="GO" id="GO:0046872">
    <property type="term" value="F:metal ion binding"/>
    <property type="evidence" value="ECO:0007669"/>
    <property type="project" value="UniProtKB-KW"/>
</dbReference>
<reference evidence="7 8" key="1">
    <citation type="submission" date="2023-07" db="EMBL/GenBank/DDBJ databases">
        <title>Comparative genomics of wheat-associated soil bacteria to identify genetic determinants of phenazine resistance.</title>
        <authorList>
            <person name="Mouncey N."/>
        </authorList>
    </citation>
    <scope>NUCLEOTIDE SEQUENCE [LARGE SCALE GENOMIC DNA]</scope>
    <source>
        <strain evidence="7 8">W4I9-1</strain>
    </source>
</reference>
<keyword evidence="3" id="KW-0479">Metal-binding</keyword>
<proteinExistence type="predicted"/>
<comment type="caution">
    <text evidence="7">The sequence shown here is derived from an EMBL/GenBank/DDBJ whole genome shotgun (WGS) entry which is preliminary data.</text>
</comment>
<feature type="chain" id="PRO_5043387100" evidence="6">
    <location>
        <begin position="20"/>
        <end position="342"/>
    </location>
</feature>
<dbReference type="AlphaFoldDB" id="A0AAW8ESJ3"/>
<evidence type="ECO:0000313" key="7">
    <source>
        <dbReference type="EMBL" id="MDQ0646092.1"/>
    </source>
</evidence>
<evidence type="ECO:0000256" key="4">
    <source>
        <dbReference type="ARBA" id="ARBA00022729"/>
    </source>
</evidence>
<dbReference type="PROSITE" id="PS51257">
    <property type="entry name" value="PROKAR_LIPOPROTEIN"/>
    <property type="match status" value="1"/>
</dbReference>
<dbReference type="PANTHER" id="PTHR42953:SF1">
    <property type="entry name" value="METAL-BINDING PROTEIN HI_0362-RELATED"/>
    <property type="match status" value="1"/>
</dbReference>
<accession>A0AAW8ESJ3</accession>
<dbReference type="Proteomes" id="UP001244427">
    <property type="component" value="Unassembled WGS sequence"/>
</dbReference>
<evidence type="ECO:0000256" key="6">
    <source>
        <dbReference type="SAM" id="SignalP"/>
    </source>
</evidence>
<protein>
    <submittedName>
        <fullName evidence="7">Zinc/manganese transport system substrate-binding protein</fullName>
    </submittedName>
</protein>
<dbReference type="SUPFAM" id="SSF53807">
    <property type="entry name" value="Helical backbone' metal receptor"/>
    <property type="match status" value="1"/>
</dbReference>
<sequence length="342" mass="35971">MHKPLASVTLASVAVLALAGCSASTGSTATDGEGGISVVASTNVYGDIASRIGGDHVDVTSIISSLSQDPHEYEASASDQLTVKKAKLIVENGGGYDSYMESLRDASGADAEVVTAVEYSHDYPGAEVHDHAEGEDGHEHESEPTESADTHDGEADGADTHEGHDHIEGFNEHVWYDPHTMEHVAEAIAEQLIDLDSANKVDYEKNLADFQSDLAGLEESLATIKSSHEGDKIFVTEPVPLHLAQSAGLENVTPEAFSEAVEEGQDVPPATLLDALDLLKAGDVKVLFANAQTGGAETTQVIDAAKAAGTPVQEVTEVVPEGKTYITWMQDNITTLAGNLDK</sequence>
<dbReference type="Gene3D" id="3.40.50.1980">
    <property type="entry name" value="Nitrogenase molybdenum iron protein domain"/>
    <property type="match status" value="2"/>
</dbReference>
<dbReference type="InterPro" id="IPR006127">
    <property type="entry name" value="ZnuA-like"/>
</dbReference>
<keyword evidence="2" id="KW-0813">Transport</keyword>
<keyword evidence="4 6" id="KW-0732">Signal</keyword>
<dbReference type="GO" id="GO:0030313">
    <property type="term" value="C:cell envelope"/>
    <property type="evidence" value="ECO:0007669"/>
    <property type="project" value="UniProtKB-SubCell"/>
</dbReference>
<dbReference type="RefSeq" id="WP_307292780.1">
    <property type="nucleotide sequence ID" value="NZ_JAUSXV010000001.1"/>
</dbReference>
<dbReference type="GO" id="GO:0030001">
    <property type="term" value="P:metal ion transport"/>
    <property type="evidence" value="ECO:0007669"/>
    <property type="project" value="InterPro"/>
</dbReference>
<name>A0AAW8ESJ3_9MICO</name>
<evidence type="ECO:0000256" key="2">
    <source>
        <dbReference type="ARBA" id="ARBA00022448"/>
    </source>
</evidence>
<dbReference type="Pfam" id="PF01297">
    <property type="entry name" value="ZnuA"/>
    <property type="match status" value="1"/>
</dbReference>
<evidence type="ECO:0000313" key="8">
    <source>
        <dbReference type="Proteomes" id="UP001244427"/>
    </source>
</evidence>
<feature type="region of interest" description="Disordered" evidence="5">
    <location>
        <begin position="126"/>
        <end position="165"/>
    </location>
</feature>
<feature type="signal peptide" evidence="6">
    <location>
        <begin position="1"/>
        <end position="19"/>
    </location>
</feature>
<gene>
    <name evidence="7" type="ORF">QFZ53_000288</name>
</gene>
<evidence type="ECO:0000256" key="1">
    <source>
        <dbReference type="ARBA" id="ARBA00004196"/>
    </source>
</evidence>
<organism evidence="7 8">
    <name type="scientific">Microbacterium natoriense</name>
    <dbReference type="NCBI Taxonomy" id="284570"/>
    <lineage>
        <taxon>Bacteria</taxon>
        <taxon>Bacillati</taxon>
        <taxon>Actinomycetota</taxon>
        <taxon>Actinomycetes</taxon>
        <taxon>Micrococcales</taxon>
        <taxon>Microbacteriaceae</taxon>
        <taxon>Microbacterium</taxon>
    </lineage>
</organism>
<evidence type="ECO:0000256" key="3">
    <source>
        <dbReference type="ARBA" id="ARBA00022723"/>
    </source>
</evidence>
<dbReference type="PANTHER" id="PTHR42953">
    <property type="entry name" value="HIGH-AFFINITY ZINC UPTAKE SYSTEM PROTEIN ZNUA-RELATED"/>
    <property type="match status" value="1"/>
</dbReference>
<comment type="subcellular location">
    <subcellularLocation>
        <location evidence="1">Cell envelope</location>
    </subcellularLocation>
</comment>
<evidence type="ECO:0000256" key="5">
    <source>
        <dbReference type="SAM" id="MobiDB-lite"/>
    </source>
</evidence>